<dbReference type="InterPro" id="IPR036058">
    <property type="entry name" value="Kazal_dom_sf"/>
</dbReference>
<dbReference type="Proteomes" id="UP000085678">
    <property type="component" value="Unplaced"/>
</dbReference>
<evidence type="ECO:0000313" key="4">
    <source>
        <dbReference type="RefSeq" id="XP_013389147.2"/>
    </source>
</evidence>
<reference evidence="4" key="1">
    <citation type="submission" date="2025-08" db="UniProtKB">
        <authorList>
            <consortium name="RefSeq"/>
        </authorList>
    </citation>
    <scope>IDENTIFICATION</scope>
    <source>
        <tissue evidence="4">Gonads</tissue>
    </source>
</reference>
<name>A0A1S3HSY0_LINAN</name>
<dbReference type="Gene3D" id="3.30.60.30">
    <property type="match status" value="2"/>
</dbReference>
<feature type="domain" description="Kazal-like" evidence="2">
    <location>
        <begin position="115"/>
        <end position="147"/>
    </location>
</feature>
<dbReference type="GeneID" id="106157898"/>
<dbReference type="AlphaFoldDB" id="A0A1S3HSY0"/>
<dbReference type="InterPro" id="IPR002350">
    <property type="entry name" value="Kazal_dom"/>
</dbReference>
<accession>A0A1S3HSY0</accession>
<proteinExistence type="predicted"/>
<feature type="domain" description="Kazal-like" evidence="2">
    <location>
        <begin position="196"/>
        <end position="226"/>
    </location>
</feature>
<gene>
    <name evidence="4" type="primary">LOC106157898</name>
</gene>
<keyword evidence="3" id="KW-1185">Reference proteome</keyword>
<feature type="domain" description="Kazal-like" evidence="2">
    <location>
        <begin position="284"/>
        <end position="308"/>
    </location>
</feature>
<dbReference type="RefSeq" id="XP_013389147.2">
    <property type="nucleotide sequence ID" value="XM_013533693.2"/>
</dbReference>
<feature type="chain" id="PRO_5015179013" evidence="1">
    <location>
        <begin position="17"/>
        <end position="324"/>
    </location>
</feature>
<feature type="signal peptide" evidence="1">
    <location>
        <begin position="1"/>
        <end position="16"/>
    </location>
</feature>
<feature type="domain" description="Kazal-like" evidence="2">
    <location>
        <begin position="30"/>
        <end position="63"/>
    </location>
</feature>
<sequence length="324" mass="36816">MKVVIAVIFLAGAVLGQQSREERCQLLEEKGCQDRWKVNNLRICGSDKQMYTSWCAFITAQCADDDLKMDRNIRHCLQGQLNVLSNVTRLPPPTRPPRPTRPSVDICQKIETDGCSDRMNRPTRLCASNGKMYTTGCDFFKARCEDATLKIDRNIRHCQSQVNVLSNVTRLPPPTRPPRPTRPSVDICQKIETDGCSDRMNRPIRLCASNGKMYTTSCDFTKARCEDPALRVDWNIRHCQSQVNVLSNVTRLPPPTRPPRPTRPSVDICQKIETDGCSDRLNRPTRLCASNGKMYTTGCDFVKARCEEPSLKLDRNLNHCRQDE</sequence>
<keyword evidence="1" id="KW-0732">Signal</keyword>
<dbReference type="KEGG" id="lak:106157898"/>
<organism evidence="3 4">
    <name type="scientific">Lingula anatina</name>
    <name type="common">Brachiopod</name>
    <name type="synonym">Lingula unguis</name>
    <dbReference type="NCBI Taxonomy" id="7574"/>
    <lineage>
        <taxon>Eukaryota</taxon>
        <taxon>Metazoa</taxon>
        <taxon>Spiralia</taxon>
        <taxon>Lophotrochozoa</taxon>
        <taxon>Brachiopoda</taxon>
        <taxon>Linguliformea</taxon>
        <taxon>Lingulata</taxon>
        <taxon>Lingulida</taxon>
        <taxon>Linguloidea</taxon>
        <taxon>Lingulidae</taxon>
        <taxon>Lingula</taxon>
    </lineage>
</organism>
<evidence type="ECO:0000313" key="3">
    <source>
        <dbReference type="Proteomes" id="UP000085678"/>
    </source>
</evidence>
<dbReference type="InParanoid" id="A0A1S3HSY0"/>
<evidence type="ECO:0000259" key="2">
    <source>
        <dbReference type="Pfam" id="PF07648"/>
    </source>
</evidence>
<protein>
    <submittedName>
        <fullName evidence="4">Uncharacterized protein LOC106157898</fullName>
    </submittedName>
</protein>
<evidence type="ECO:0000256" key="1">
    <source>
        <dbReference type="SAM" id="SignalP"/>
    </source>
</evidence>
<dbReference type="Pfam" id="PF07648">
    <property type="entry name" value="Kazal_2"/>
    <property type="match status" value="4"/>
</dbReference>
<dbReference type="SUPFAM" id="SSF100895">
    <property type="entry name" value="Kazal-type serine protease inhibitors"/>
    <property type="match status" value="1"/>
</dbReference>